<evidence type="ECO:0000313" key="1">
    <source>
        <dbReference type="EMBL" id="PAV94526.1"/>
    </source>
</evidence>
<keyword evidence="2" id="KW-1185">Reference proteome</keyword>
<protein>
    <submittedName>
        <fullName evidence="1">Uncharacterized protein</fullName>
    </submittedName>
</protein>
<dbReference type="OrthoDB" id="6564151at2"/>
<dbReference type="EMBL" id="NQMS01000013">
    <property type="protein sequence ID" value="PAV94526.1"/>
    <property type="molecule type" value="Genomic_DNA"/>
</dbReference>
<accession>A0A2A2M8Q1</accession>
<evidence type="ECO:0000313" key="2">
    <source>
        <dbReference type="Proteomes" id="UP000218796"/>
    </source>
</evidence>
<sequence>MTLQVFNKDKNDEANFLQLLKQNPTGFVLNYDSPGYEPFIKIHKATCPYMLSEKVGPYTGHGYTKVYADSIGEIEQWKKVNGIADGSRCKCKICSS</sequence>
<organism evidence="1 2">
    <name type="scientific">Hafnia paralvei</name>
    <dbReference type="NCBI Taxonomy" id="546367"/>
    <lineage>
        <taxon>Bacteria</taxon>
        <taxon>Pseudomonadati</taxon>
        <taxon>Pseudomonadota</taxon>
        <taxon>Gammaproteobacteria</taxon>
        <taxon>Enterobacterales</taxon>
        <taxon>Hafniaceae</taxon>
        <taxon>Hafnia</taxon>
    </lineage>
</organism>
<comment type="caution">
    <text evidence="1">The sequence shown here is derived from an EMBL/GenBank/DDBJ whole genome shotgun (WGS) entry which is preliminary data.</text>
</comment>
<reference evidence="1 2" key="1">
    <citation type="submission" date="2017-08" db="EMBL/GenBank/DDBJ databases">
        <title>Draft Genome Sequence of Hafnia alvei CITHA-6 Isolated from Raw Bovine Milk.</title>
        <authorList>
            <person name="Culligan E.P."/>
            <person name="Mcsweeney A."/>
            <person name="O'Doherty C."/>
            <person name="Gleeson E."/>
            <person name="O'Riordan D."/>
            <person name="Sleator R.D."/>
        </authorList>
    </citation>
    <scope>NUCLEOTIDE SEQUENCE [LARGE SCALE GENOMIC DNA]</scope>
    <source>
        <strain evidence="1 2">CITHA-6</strain>
    </source>
</reference>
<dbReference type="AlphaFoldDB" id="A0A2A2M8Q1"/>
<name>A0A2A2M8Q1_9GAMM</name>
<dbReference type="Proteomes" id="UP000218796">
    <property type="component" value="Unassembled WGS sequence"/>
</dbReference>
<dbReference type="RefSeq" id="WP_095661742.1">
    <property type="nucleotide sequence ID" value="NZ_NQMS01000013.1"/>
</dbReference>
<proteinExistence type="predicted"/>
<gene>
    <name evidence="1" type="ORF">CJD50_20980</name>
</gene>